<evidence type="ECO:0000313" key="3">
    <source>
        <dbReference type="EMBL" id="PIZ70543.1"/>
    </source>
</evidence>
<dbReference type="Pfam" id="PF13439">
    <property type="entry name" value="Glyco_transf_4"/>
    <property type="match status" value="1"/>
</dbReference>
<dbReference type="InterPro" id="IPR050194">
    <property type="entry name" value="Glycosyltransferase_grp1"/>
</dbReference>
<dbReference type="EMBL" id="PFOG01000096">
    <property type="protein sequence ID" value="PIZ70543.1"/>
    <property type="molecule type" value="Genomic_DNA"/>
</dbReference>
<evidence type="ECO:0000313" key="4">
    <source>
        <dbReference type="Proteomes" id="UP000229805"/>
    </source>
</evidence>
<organism evidence="3 4">
    <name type="scientific">Candidatus Portnoybacteria bacterium CG_4_10_14_0_2_um_filter_44_20</name>
    <dbReference type="NCBI Taxonomy" id="1974799"/>
    <lineage>
        <taxon>Bacteria</taxon>
        <taxon>Candidatus Portnoyibacteriota</taxon>
    </lineage>
</organism>
<reference evidence="4" key="1">
    <citation type="submission" date="2017-09" db="EMBL/GenBank/DDBJ databases">
        <title>Depth-based differentiation of microbial function through sediment-hosted aquifers and enrichment of novel symbionts in the deep terrestrial subsurface.</title>
        <authorList>
            <person name="Probst A.J."/>
            <person name="Ladd B."/>
            <person name="Jarett J.K."/>
            <person name="Geller-Mcgrath D.E."/>
            <person name="Sieber C.M.K."/>
            <person name="Emerson J.B."/>
            <person name="Anantharaman K."/>
            <person name="Thomas B.C."/>
            <person name="Malmstrom R."/>
            <person name="Stieglmeier M."/>
            <person name="Klingl A."/>
            <person name="Woyke T."/>
            <person name="Ryan C.M."/>
            <person name="Banfield J.F."/>
        </authorList>
    </citation>
    <scope>NUCLEOTIDE SEQUENCE [LARGE SCALE GENOMIC DNA]</scope>
</reference>
<evidence type="ECO:0000259" key="2">
    <source>
        <dbReference type="Pfam" id="PF13439"/>
    </source>
</evidence>
<gene>
    <name evidence="3" type="ORF">COY11_02485</name>
</gene>
<dbReference type="Gene3D" id="3.40.50.2000">
    <property type="entry name" value="Glycogen Phosphorylase B"/>
    <property type="match status" value="2"/>
</dbReference>
<dbReference type="SUPFAM" id="SSF53756">
    <property type="entry name" value="UDP-Glycosyltransferase/glycogen phosphorylase"/>
    <property type="match status" value="1"/>
</dbReference>
<dbReference type="Pfam" id="PF00534">
    <property type="entry name" value="Glycos_transf_1"/>
    <property type="match status" value="1"/>
</dbReference>
<sequence>KVAFVIGIFPAISETFIINQIADLEDGGVDVEIFSFVRGSEENISERYRQYEMFKGAHYLNMPSNWLKRIAMAAPKMVRLIFKSPRTLFRALNFSKYGRDALSLKFLFWVEPFVGRKFDLIHCHFGPIANKFLIIKDILGDDTKMITSFLGYDVSSYTKEKGPRAYNRLKEESSAFIVMSNNMKERVVAQGFDESKITVLPISIDVDSYPFETRELKEGEEIKMVSVGRFVEKKGFDDLLRALAIVRERTAQKFKCAIVGDGPLREEIYKLTDEFKLNDIVDFRGFMKMEDVIDLFMKNHFYLQPSKTALNGDME</sequence>
<protein>
    <recommendedName>
        <fullName evidence="5">Glycosyl transferase family 1 domain-containing protein</fullName>
    </recommendedName>
</protein>
<feature type="non-terminal residue" evidence="3">
    <location>
        <position position="1"/>
    </location>
</feature>
<dbReference type="AlphaFoldDB" id="A0A2M7UH16"/>
<name>A0A2M7UH16_9BACT</name>
<accession>A0A2M7UH16</accession>
<dbReference type="InterPro" id="IPR028098">
    <property type="entry name" value="Glyco_trans_4-like_N"/>
</dbReference>
<proteinExistence type="predicted"/>
<comment type="caution">
    <text evidence="3">The sequence shown here is derived from an EMBL/GenBank/DDBJ whole genome shotgun (WGS) entry which is preliminary data.</text>
</comment>
<evidence type="ECO:0000259" key="1">
    <source>
        <dbReference type="Pfam" id="PF00534"/>
    </source>
</evidence>
<dbReference type="GO" id="GO:0016757">
    <property type="term" value="F:glycosyltransferase activity"/>
    <property type="evidence" value="ECO:0007669"/>
    <property type="project" value="InterPro"/>
</dbReference>
<dbReference type="InterPro" id="IPR001296">
    <property type="entry name" value="Glyco_trans_1"/>
</dbReference>
<dbReference type="PANTHER" id="PTHR45947:SF3">
    <property type="entry name" value="SULFOQUINOVOSYL TRANSFERASE SQD2"/>
    <property type="match status" value="1"/>
</dbReference>
<evidence type="ECO:0008006" key="5">
    <source>
        <dbReference type="Google" id="ProtNLM"/>
    </source>
</evidence>
<dbReference type="Proteomes" id="UP000229805">
    <property type="component" value="Unassembled WGS sequence"/>
</dbReference>
<dbReference type="PANTHER" id="PTHR45947">
    <property type="entry name" value="SULFOQUINOVOSYL TRANSFERASE SQD2"/>
    <property type="match status" value="1"/>
</dbReference>
<feature type="domain" description="Glycosyltransferase subfamily 4-like N-terminal" evidence="2">
    <location>
        <begin position="90"/>
        <end position="207"/>
    </location>
</feature>
<feature type="domain" description="Glycosyl transferase family 1" evidence="1">
    <location>
        <begin position="215"/>
        <end position="308"/>
    </location>
</feature>